<comment type="caution">
    <text evidence="1">The sequence shown here is derived from an EMBL/GenBank/DDBJ whole genome shotgun (WGS) entry which is preliminary data.</text>
</comment>
<gene>
    <name evidence="1" type="ORF">CYR55_08740</name>
</gene>
<evidence type="ECO:0000313" key="1">
    <source>
        <dbReference type="EMBL" id="PLR38810.1"/>
    </source>
</evidence>
<protein>
    <submittedName>
        <fullName evidence="1">Uncharacterized protein</fullName>
    </submittedName>
</protein>
<sequence length="67" mass="7316">MSGFFRECLGGRLITAQNEKWAETPADEPAQAVKHCSGGAGWGIMARYCFAAVRAVLRNGVMWVKVD</sequence>
<keyword evidence="2" id="KW-1185">Reference proteome</keyword>
<organism evidence="1 2">
    <name type="scientific">Chimaeribacter californicus</name>
    <dbReference type="NCBI Taxonomy" id="2060067"/>
    <lineage>
        <taxon>Bacteria</taxon>
        <taxon>Pseudomonadati</taxon>
        <taxon>Pseudomonadota</taxon>
        <taxon>Gammaproteobacteria</taxon>
        <taxon>Enterobacterales</taxon>
        <taxon>Yersiniaceae</taxon>
        <taxon>Chimaeribacter</taxon>
    </lineage>
</organism>
<evidence type="ECO:0000313" key="2">
    <source>
        <dbReference type="Proteomes" id="UP000234240"/>
    </source>
</evidence>
<dbReference type="Proteomes" id="UP000234240">
    <property type="component" value="Unassembled WGS sequence"/>
</dbReference>
<dbReference type="EMBL" id="PJZF01000005">
    <property type="protein sequence ID" value="PLR38810.1"/>
    <property type="molecule type" value="Genomic_DNA"/>
</dbReference>
<dbReference type="AlphaFoldDB" id="A0A2N5EA67"/>
<accession>A0A2N5EA67</accession>
<reference evidence="1 2" key="1">
    <citation type="submission" date="2017-12" db="EMBL/GenBank/DDBJ databases">
        <title>Characterization of six clinical isolates of Enterochimera gen. nov., a novel genus of the Yersiniaciae family and the three species Enterochimera arupensis sp. nov., Enterochimera coloradensis sp. nov, and Enterochimera californica sp. nov.</title>
        <authorList>
            <person name="Rossi A."/>
            <person name="Fisher M."/>
        </authorList>
    </citation>
    <scope>NUCLEOTIDE SEQUENCE [LARGE SCALE GENOMIC DNA]</scope>
    <source>
        <strain evidence="2">2015-Iso6</strain>
    </source>
</reference>
<proteinExistence type="predicted"/>
<name>A0A2N5EA67_9GAMM</name>